<dbReference type="PANTHER" id="PTHR30290">
    <property type="entry name" value="PERIPLASMIC BINDING COMPONENT OF ABC TRANSPORTER"/>
    <property type="match status" value="1"/>
</dbReference>
<dbReference type="Gene3D" id="3.40.190.10">
    <property type="entry name" value="Periplasmic binding protein-like II"/>
    <property type="match status" value="1"/>
</dbReference>
<proteinExistence type="predicted"/>
<protein>
    <submittedName>
        <fullName evidence="3">ABC transporter substrate-binding protein</fullName>
    </submittedName>
</protein>
<reference evidence="3 4" key="1">
    <citation type="submission" date="2019-07" db="EMBL/GenBank/DDBJ databases">
        <authorList>
            <person name="Duangmal K."/>
            <person name="Teo W.F.A."/>
        </authorList>
    </citation>
    <scope>NUCLEOTIDE SEQUENCE [LARGE SCALE GENOMIC DNA]</scope>
    <source>
        <strain evidence="3 4">TBRC 6029</strain>
    </source>
</reference>
<dbReference type="RefSeq" id="WP_144585664.1">
    <property type="nucleotide sequence ID" value="NZ_VJWX01000013.1"/>
</dbReference>
<evidence type="ECO:0000259" key="2">
    <source>
        <dbReference type="Pfam" id="PF00496"/>
    </source>
</evidence>
<evidence type="ECO:0000313" key="3">
    <source>
        <dbReference type="EMBL" id="TVT61456.1"/>
    </source>
</evidence>
<dbReference type="GO" id="GO:1904680">
    <property type="term" value="F:peptide transmembrane transporter activity"/>
    <property type="evidence" value="ECO:0007669"/>
    <property type="project" value="TreeGrafter"/>
</dbReference>
<name>A0A558DKB4_9PSEU</name>
<dbReference type="InterPro" id="IPR000914">
    <property type="entry name" value="SBP_5_dom"/>
</dbReference>
<accession>A0A558DKB4</accession>
<dbReference type="InterPro" id="IPR039424">
    <property type="entry name" value="SBP_5"/>
</dbReference>
<gene>
    <name evidence="3" type="ORF">FNH05_02780</name>
</gene>
<feature type="region of interest" description="Disordered" evidence="1">
    <location>
        <begin position="1"/>
        <end position="26"/>
    </location>
</feature>
<dbReference type="GO" id="GO:0015833">
    <property type="term" value="P:peptide transport"/>
    <property type="evidence" value="ECO:0007669"/>
    <property type="project" value="TreeGrafter"/>
</dbReference>
<evidence type="ECO:0000313" key="4">
    <source>
        <dbReference type="Proteomes" id="UP000320011"/>
    </source>
</evidence>
<reference evidence="3 4" key="2">
    <citation type="submission" date="2019-08" db="EMBL/GenBank/DDBJ databases">
        <title>Amycolatopsis acidicola sp. nov., isolated from peat swamp forest soil.</title>
        <authorList>
            <person name="Srisuk N."/>
        </authorList>
    </citation>
    <scope>NUCLEOTIDE SEQUENCE [LARGE SCALE GENOMIC DNA]</scope>
    <source>
        <strain evidence="3 4">TBRC 6029</strain>
    </source>
</reference>
<dbReference type="Proteomes" id="UP000320011">
    <property type="component" value="Unassembled WGS sequence"/>
</dbReference>
<comment type="caution">
    <text evidence="3">The sequence shown here is derived from an EMBL/GenBank/DDBJ whole genome shotgun (WGS) entry which is preliminary data.</text>
</comment>
<dbReference type="Pfam" id="PF00496">
    <property type="entry name" value="SBP_bac_5"/>
    <property type="match status" value="1"/>
</dbReference>
<dbReference type="AlphaFoldDB" id="A0A558DKB4"/>
<keyword evidence="4" id="KW-1185">Reference proteome</keyword>
<evidence type="ECO:0000256" key="1">
    <source>
        <dbReference type="SAM" id="MobiDB-lite"/>
    </source>
</evidence>
<dbReference type="Gene3D" id="3.10.105.10">
    <property type="entry name" value="Dipeptide-binding Protein, Domain 3"/>
    <property type="match status" value="1"/>
</dbReference>
<sequence length="524" mass="55328">MTTPATGDLHLPAPLMPGDLDPARSRPAADVVNRMTTRTLFGYRAEPDQRDWRAVEPVGDLAMAVPSTYNAGLGASLRSYVVHLRPGVRWDTEPPRGVTAHDVVRGFARACSPTARPAGIEFLLSGVRGMRGYADRYAGAVAGHERDVARHRAFRATNAIPGVFALDDESLVIEFERPALDAVDILALPCLAPAPVEYDAIVPGDDDFVRYARSTGPYRIAGLDPDGGVLLEPNPVWDPAIDPLRERAFGGVTLRPGAPAPDVAPDTEVPEVLHACLLPNAGPGRPLADPALLRLVASAVAPELVAAAAEAHLPGVRAATRVVPPGNSGNPGDGPDRERLDPDPPSGPADGTTLVLVRPDTTFASVVADAVAGCLERAGIRVTVRAIGAAAHAELLYGDSDGDGEHDLLLTGWAARWRHHNYRAYLQPLLTRRTGRVDGTVFDVLIDEALDADSDPRAAKAAWARVEEAAMTRAAVIPLLHGPPLAARRVPGMGQVTPMYSLGMAADPVALRPEGSPAADRLPV</sequence>
<dbReference type="EMBL" id="VJWX01000013">
    <property type="protein sequence ID" value="TVT61456.1"/>
    <property type="molecule type" value="Genomic_DNA"/>
</dbReference>
<dbReference type="OrthoDB" id="5240629at2"/>
<dbReference type="SUPFAM" id="SSF53850">
    <property type="entry name" value="Periplasmic binding protein-like II"/>
    <property type="match status" value="1"/>
</dbReference>
<feature type="region of interest" description="Disordered" evidence="1">
    <location>
        <begin position="319"/>
        <end position="351"/>
    </location>
</feature>
<organism evidence="3 4">
    <name type="scientific">Amycolatopsis rhizosphaerae</name>
    <dbReference type="NCBI Taxonomy" id="2053003"/>
    <lineage>
        <taxon>Bacteria</taxon>
        <taxon>Bacillati</taxon>
        <taxon>Actinomycetota</taxon>
        <taxon>Actinomycetes</taxon>
        <taxon>Pseudonocardiales</taxon>
        <taxon>Pseudonocardiaceae</taxon>
        <taxon>Amycolatopsis</taxon>
    </lineage>
</organism>
<feature type="domain" description="Solute-binding protein family 5" evidence="2">
    <location>
        <begin position="78"/>
        <end position="238"/>
    </location>
</feature>